<gene>
    <name evidence="1" type="ORF">AR1Y2_3498</name>
</gene>
<dbReference type="SUPFAM" id="SSF69304">
    <property type="entry name" value="Tricorn protease N-terminal domain"/>
    <property type="match status" value="1"/>
</dbReference>
<evidence type="ECO:0000313" key="1">
    <source>
        <dbReference type="EMBL" id="QCP36952.1"/>
    </source>
</evidence>
<protein>
    <recommendedName>
        <fullName evidence="3">DUF5050 domain-containing protein</fullName>
    </recommendedName>
</protein>
<dbReference type="KEGG" id="arf:AR1Y2_3498"/>
<accession>A0A4P8IG74</accession>
<proteinExistence type="predicted"/>
<sequence length="210" mass="24935">MRSPSAVLYRKKKGKWKKILTHKNTYGMTVKAEYGKWLYYSVYPYGNEQNLYRYNLKTKKKYLVRRNVRHMLISGGKLYTNGFATDVRSVPIYISKTNGKKAKRITKKANQARMKIYGKRIYYLECTYNKSHSKSTDRLVSRDLKGKKRRVLSKKIKSPASVLYFSNKSLIYAKPVKSSIRYYKISLNSKRQKRIYPSAKKVDNWIRTFY</sequence>
<evidence type="ECO:0000313" key="2">
    <source>
        <dbReference type="Proteomes" id="UP000298653"/>
    </source>
</evidence>
<dbReference type="EMBL" id="CP040058">
    <property type="protein sequence ID" value="QCP36952.1"/>
    <property type="molecule type" value="Genomic_DNA"/>
</dbReference>
<name>A0A4P8IG74_9FIRM</name>
<dbReference type="AlphaFoldDB" id="A0A4P8IG74"/>
<evidence type="ECO:0008006" key="3">
    <source>
        <dbReference type="Google" id="ProtNLM"/>
    </source>
</evidence>
<keyword evidence="2" id="KW-1185">Reference proteome</keyword>
<organism evidence="1 2">
    <name type="scientific">Anaerostipes rhamnosivorans</name>
    <dbReference type="NCBI Taxonomy" id="1229621"/>
    <lineage>
        <taxon>Bacteria</taxon>
        <taxon>Bacillati</taxon>
        <taxon>Bacillota</taxon>
        <taxon>Clostridia</taxon>
        <taxon>Lachnospirales</taxon>
        <taxon>Lachnospiraceae</taxon>
        <taxon>Anaerostipes</taxon>
    </lineage>
</organism>
<reference evidence="1 2" key="1">
    <citation type="submission" date="2019-05" db="EMBL/GenBank/DDBJ databases">
        <title>Complete genome sequencing of Anaerostipes rhamnosivorans.</title>
        <authorList>
            <person name="Bui T.P.N."/>
            <person name="de Vos W.M."/>
        </authorList>
    </citation>
    <scope>NUCLEOTIDE SEQUENCE [LARGE SCALE GENOMIC DNA]</scope>
    <source>
        <strain evidence="1 2">1y2</strain>
    </source>
</reference>
<dbReference type="Proteomes" id="UP000298653">
    <property type="component" value="Chromosome"/>
</dbReference>